<feature type="region of interest" description="Disordered" evidence="7">
    <location>
        <begin position="327"/>
        <end position="354"/>
    </location>
</feature>
<feature type="compositionally biased region" description="Acidic residues" evidence="7">
    <location>
        <begin position="345"/>
        <end position="354"/>
    </location>
</feature>
<dbReference type="GO" id="GO:0005730">
    <property type="term" value="C:nucleolus"/>
    <property type="evidence" value="ECO:0007669"/>
    <property type="project" value="UniProtKB-SubCell"/>
</dbReference>
<feature type="compositionally biased region" description="Basic and acidic residues" evidence="7">
    <location>
        <begin position="287"/>
        <end position="312"/>
    </location>
</feature>
<evidence type="ECO:0000256" key="4">
    <source>
        <dbReference type="ARBA" id="ARBA00023242"/>
    </source>
</evidence>
<dbReference type="Proteomes" id="UP000225277">
    <property type="component" value="Unassembled WGS sequence"/>
</dbReference>
<sequence>MSAPATHKQPSRKGTKAWRKNIDLTQVQTGLEDTRSELVAGGIIAEKDSADLFTTDVAGDAEVARKQASGKLLKADEILAQRSAIPGIPKRKRKDEVTVFEGSGPGGKKRKNGEYVSYKDLRRLKMIADGGAVGMQMEYEKAEHDPWGEVAPVQEEKFSFLEPKKPKVAPRSLGLAPNAITKDGKAVASVRKPDAGKSYNPNVTDWTALYEREGAAAVEKEKERLRLEAEIEAREAAALEEAARVEEAEKEAFATDYESAWESEWDGIQSGGEERVVHTKKMQKRKTPAERNKIKARKEREQKEKWEKKQKIRAEEEKHIKKIARELAAKDKATRPGTLVRTEGGELDSSSDDGTEAAIVKRRFGKVAMPEAPLEVTLPEDLEDTLRRLKPEGNLLTDRYRNLLLNGKVEIRKPVGQRKQKQTYRTEKWSYKDWELK</sequence>
<evidence type="ECO:0000256" key="7">
    <source>
        <dbReference type="SAM" id="MobiDB-lite"/>
    </source>
</evidence>
<dbReference type="GO" id="GO:0000027">
    <property type="term" value="P:ribosomal large subunit assembly"/>
    <property type="evidence" value="ECO:0007669"/>
    <property type="project" value="UniProtKB-UniRule"/>
</dbReference>
<feature type="region of interest" description="Disordered" evidence="7">
    <location>
        <begin position="268"/>
        <end position="312"/>
    </location>
</feature>
<dbReference type="PANTHER" id="PTHR14211:SF7">
    <property type="entry name" value="RIBOSOME BIOGENESIS PROTEIN NOP53"/>
    <property type="match status" value="1"/>
</dbReference>
<reference evidence="8 9" key="1">
    <citation type="submission" date="2016-03" db="EMBL/GenBank/DDBJ databases">
        <authorList>
            <person name="Ploux O."/>
        </authorList>
    </citation>
    <scope>NUCLEOTIDE SEQUENCE [LARGE SCALE GENOMIC DNA]</scope>
    <source>
        <strain evidence="8 9">URUG2</strain>
    </source>
</reference>
<dbReference type="InterPro" id="IPR011687">
    <property type="entry name" value="Nop53/GLTSCR2"/>
</dbReference>
<dbReference type="AlphaFoldDB" id="A0A2D3VJF1"/>
<dbReference type="GO" id="GO:0005654">
    <property type="term" value="C:nucleoplasm"/>
    <property type="evidence" value="ECO:0007669"/>
    <property type="project" value="UniProtKB-SubCell"/>
</dbReference>
<comment type="function">
    <text evidence="5">May play a role in ribosome biogenesis.</text>
</comment>
<keyword evidence="4 5" id="KW-0539">Nucleus</keyword>
<protein>
    <recommendedName>
        <fullName evidence="2 5">Ribosome biogenesis protein NOP53</fullName>
    </recommendedName>
</protein>
<keyword evidence="6" id="KW-0175">Coiled coil</keyword>
<evidence type="ECO:0000256" key="1">
    <source>
        <dbReference type="ARBA" id="ARBA00008838"/>
    </source>
</evidence>
<evidence type="ECO:0000256" key="6">
    <source>
        <dbReference type="SAM" id="Coils"/>
    </source>
</evidence>
<name>A0A2D3VJF1_9PEZI</name>
<proteinExistence type="inferred from homology"/>
<accession>A0A2D3VJF1</accession>
<evidence type="ECO:0000256" key="2">
    <source>
        <dbReference type="ARBA" id="ARBA00018339"/>
    </source>
</evidence>
<evidence type="ECO:0000313" key="8">
    <source>
        <dbReference type="EMBL" id="CZT25667.1"/>
    </source>
</evidence>
<dbReference type="GeneID" id="35606355"/>
<comment type="similarity">
    <text evidence="1 5">Belongs to the NOP53 family.</text>
</comment>
<dbReference type="GO" id="GO:0008097">
    <property type="term" value="F:5S rRNA binding"/>
    <property type="evidence" value="ECO:0007669"/>
    <property type="project" value="TreeGrafter"/>
</dbReference>
<dbReference type="EMBL" id="FJUY01000029">
    <property type="protein sequence ID" value="CZT25667.1"/>
    <property type="molecule type" value="Genomic_DNA"/>
</dbReference>
<dbReference type="OrthoDB" id="5072at2759"/>
<dbReference type="STRING" id="112498.A0A2D3VJF1"/>
<dbReference type="PANTHER" id="PTHR14211">
    <property type="entry name" value="GLIOMA SUPPRESSOR CANDIDATE REGION GENE 2"/>
    <property type="match status" value="1"/>
</dbReference>
<dbReference type="GO" id="GO:0006364">
    <property type="term" value="P:rRNA processing"/>
    <property type="evidence" value="ECO:0007669"/>
    <property type="project" value="TreeGrafter"/>
</dbReference>
<dbReference type="Pfam" id="PF07767">
    <property type="entry name" value="Nop53"/>
    <property type="match status" value="1"/>
</dbReference>
<feature type="coiled-coil region" evidence="6">
    <location>
        <begin position="215"/>
        <end position="251"/>
    </location>
</feature>
<dbReference type="RefSeq" id="XP_023632325.1">
    <property type="nucleotide sequence ID" value="XM_023776557.1"/>
</dbReference>
<evidence type="ECO:0000256" key="3">
    <source>
        <dbReference type="ARBA" id="ARBA00022517"/>
    </source>
</evidence>
<dbReference type="PIRSF" id="PIRSF017302">
    <property type="entry name" value="Gltscr2"/>
    <property type="match status" value="1"/>
</dbReference>
<evidence type="ECO:0000313" key="9">
    <source>
        <dbReference type="Proteomes" id="UP000225277"/>
    </source>
</evidence>
<organism evidence="8 9">
    <name type="scientific">Ramularia collo-cygni</name>
    <dbReference type="NCBI Taxonomy" id="112498"/>
    <lineage>
        <taxon>Eukaryota</taxon>
        <taxon>Fungi</taxon>
        <taxon>Dikarya</taxon>
        <taxon>Ascomycota</taxon>
        <taxon>Pezizomycotina</taxon>
        <taxon>Dothideomycetes</taxon>
        <taxon>Dothideomycetidae</taxon>
        <taxon>Mycosphaerellales</taxon>
        <taxon>Mycosphaerellaceae</taxon>
        <taxon>Ramularia</taxon>
    </lineage>
</organism>
<keyword evidence="9" id="KW-1185">Reference proteome</keyword>
<gene>
    <name evidence="8" type="ORF">RCC_11336</name>
</gene>
<comment type="subcellular location">
    <subcellularLocation>
        <location evidence="5">Nucleus</location>
        <location evidence="5">Nucleolus</location>
    </subcellularLocation>
    <subcellularLocation>
        <location evidence="5">Nucleus</location>
        <location evidence="5">Nucleoplasm</location>
    </subcellularLocation>
</comment>
<keyword evidence="3 5" id="KW-0690">Ribosome biogenesis</keyword>
<feature type="region of interest" description="Disordered" evidence="7">
    <location>
        <begin position="90"/>
        <end position="113"/>
    </location>
</feature>
<evidence type="ECO:0000256" key="5">
    <source>
        <dbReference type="PIRNR" id="PIRNR017302"/>
    </source>
</evidence>